<dbReference type="RefSeq" id="WP_209812398.1">
    <property type="nucleotide sequence ID" value="NZ_JAGGKT010000020.1"/>
</dbReference>
<accession>A0ABS4GX10</accession>
<keyword evidence="2" id="KW-0812">Transmembrane</keyword>
<proteinExistence type="predicted"/>
<feature type="transmembrane region" description="Helical" evidence="2">
    <location>
        <begin position="6"/>
        <end position="23"/>
    </location>
</feature>
<feature type="region of interest" description="Disordered" evidence="1">
    <location>
        <begin position="66"/>
        <end position="119"/>
    </location>
</feature>
<feature type="compositionally biased region" description="Basic and acidic residues" evidence="1">
    <location>
        <begin position="75"/>
        <end position="119"/>
    </location>
</feature>
<evidence type="ECO:0000313" key="3">
    <source>
        <dbReference type="EMBL" id="MBP1934405.1"/>
    </source>
</evidence>
<name>A0ABS4GX10_9BACL</name>
<feature type="transmembrane region" description="Helical" evidence="2">
    <location>
        <begin position="44"/>
        <end position="60"/>
    </location>
</feature>
<evidence type="ECO:0000256" key="2">
    <source>
        <dbReference type="SAM" id="Phobius"/>
    </source>
</evidence>
<evidence type="ECO:0000256" key="1">
    <source>
        <dbReference type="SAM" id="MobiDB-lite"/>
    </source>
</evidence>
<dbReference type="Proteomes" id="UP001519343">
    <property type="component" value="Unassembled WGS sequence"/>
</dbReference>
<sequence>MFGLFIVLMLLSFLAIFIGLISPKVVIRWGSDESKTRGKVFKQYGLATLLFFILMVVTAPESTPEEKAAMAQKQEAADKLKAEERAKKEAQNAEEEKAKKEAEAKEKAEQEAKKKEEAQKLLSEAKTNFTNNQFELAIEQVNNALENDPNLEEAKSLLPKIEEGRQIYAQQFAQKQRDDYINSAQNIPYKVLNKNPDSHKGQRVTYYGNVQQIMEEGDTTFMLLNVTDQGYGIWDDTIAVNFDGKIDVYEGDMIQIWGEVTGAFSYDSVAGWKITVPSVKAKYVSK</sequence>
<keyword evidence="2" id="KW-1133">Transmembrane helix</keyword>
<keyword evidence="2" id="KW-0472">Membrane</keyword>
<reference evidence="3 4" key="1">
    <citation type="submission" date="2021-03" db="EMBL/GenBank/DDBJ databases">
        <title>Genomic Encyclopedia of Type Strains, Phase IV (KMG-IV): sequencing the most valuable type-strain genomes for metagenomic binning, comparative biology and taxonomic classification.</title>
        <authorList>
            <person name="Goeker M."/>
        </authorList>
    </citation>
    <scope>NUCLEOTIDE SEQUENCE [LARGE SCALE GENOMIC DNA]</scope>
    <source>
        <strain evidence="3 4">DSM 24738</strain>
    </source>
</reference>
<keyword evidence="4" id="KW-1185">Reference proteome</keyword>
<gene>
    <name evidence="3" type="ORF">J2Z37_004425</name>
</gene>
<dbReference type="EMBL" id="JAGGKT010000020">
    <property type="protein sequence ID" value="MBP1934405.1"/>
    <property type="molecule type" value="Genomic_DNA"/>
</dbReference>
<organism evidence="3 4">
    <name type="scientific">Ammoniphilus resinae</name>
    <dbReference type="NCBI Taxonomy" id="861532"/>
    <lineage>
        <taxon>Bacteria</taxon>
        <taxon>Bacillati</taxon>
        <taxon>Bacillota</taxon>
        <taxon>Bacilli</taxon>
        <taxon>Bacillales</taxon>
        <taxon>Paenibacillaceae</taxon>
        <taxon>Aneurinibacillus group</taxon>
        <taxon>Ammoniphilus</taxon>
    </lineage>
</organism>
<protein>
    <submittedName>
        <fullName evidence="3">Uncharacterized protein</fullName>
    </submittedName>
</protein>
<evidence type="ECO:0000313" key="4">
    <source>
        <dbReference type="Proteomes" id="UP001519343"/>
    </source>
</evidence>
<comment type="caution">
    <text evidence="3">The sequence shown here is derived from an EMBL/GenBank/DDBJ whole genome shotgun (WGS) entry which is preliminary data.</text>
</comment>